<reference evidence="2" key="1">
    <citation type="journal article" date="2011" name="MBio">
        <title>Novel metabolic attributes of the genus Cyanothece, comprising a group of unicellular nitrogen-fixing Cyanobacteria.</title>
        <authorList>
            <person name="Bandyopadhyay A."/>
            <person name="Elvitigala T."/>
            <person name="Welsh E."/>
            <person name="Stockel J."/>
            <person name="Liberton M."/>
            <person name="Min H."/>
            <person name="Sherman L.A."/>
            <person name="Pakrasi H.B."/>
        </authorList>
    </citation>
    <scope>NUCLEOTIDE SEQUENCE [LARGE SCALE GENOMIC DNA]</scope>
    <source>
        <strain evidence="2">PCC 7424</strain>
        <plasmid evidence="2">pP742401</plasmid>
    </source>
</reference>
<keyword evidence="1" id="KW-0614">Plasmid</keyword>
<evidence type="ECO:0000313" key="1">
    <source>
        <dbReference type="EMBL" id="ACK73902.1"/>
    </source>
</evidence>
<name>B7KM80_GLOC7</name>
<dbReference type="InterPro" id="IPR021799">
    <property type="entry name" value="PIN-like_prokaryotic"/>
</dbReference>
<dbReference type="Pfam" id="PF11848">
    <property type="entry name" value="DUF3368"/>
    <property type="match status" value="1"/>
</dbReference>
<dbReference type="HOGENOM" id="CLU_115769_0_1_3"/>
<dbReference type="PANTHER" id="PTHR39550:SF1">
    <property type="entry name" value="SLL0658 PROTEIN"/>
    <property type="match status" value="1"/>
</dbReference>
<gene>
    <name evidence="1" type="ordered locus">PCC7424_5848</name>
</gene>
<evidence type="ECO:0008006" key="3">
    <source>
        <dbReference type="Google" id="ProtNLM"/>
    </source>
</evidence>
<dbReference type="eggNOG" id="COG2405">
    <property type="taxonomic scope" value="Bacteria"/>
</dbReference>
<proteinExistence type="predicted"/>
<accession>B7KM80</accession>
<evidence type="ECO:0000313" key="2">
    <source>
        <dbReference type="Proteomes" id="UP000002384"/>
    </source>
</evidence>
<organism evidence="1 2">
    <name type="scientific">Gloeothece citriformis (strain PCC 7424)</name>
    <name type="common">Cyanothece sp. (strain PCC 7424)</name>
    <dbReference type="NCBI Taxonomy" id="65393"/>
    <lineage>
        <taxon>Bacteria</taxon>
        <taxon>Bacillati</taxon>
        <taxon>Cyanobacteriota</taxon>
        <taxon>Cyanophyceae</taxon>
        <taxon>Oscillatoriophycideae</taxon>
        <taxon>Chroococcales</taxon>
        <taxon>Aphanothecaceae</taxon>
        <taxon>Gloeothece</taxon>
        <taxon>Gloeothece citriformis</taxon>
    </lineage>
</organism>
<dbReference type="Proteomes" id="UP000002384">
    <property type="component" value="Plasmid pP742401"/>
</dbReference>
<dbReference type="EMBL" id="CP001292">
    <property type="protein sequence ID" value="ACK73902.1"/>
    <property type="molecule type" value="Genomic_DNA"/>
</dbReference>
<keyword evidence="2" id="KW-1185">Reference proteome</keyword>
<dbReference type="PANTHER" id="PTHR39550">
    <property type="entry name" value="SLL0658 PROTEIN"/>
    <property type="match status" value="1"/>
</dbReference>
<dbReference type="OrthoDB" id="9796404at2"/>
<geneLocation type="plasmid" evidence="1 2">
    <name>pP742401</name>
</geneLocation>
<dbReference type="KEGG" id="cyc:PCC7424_5848"/>
<dbReference type="AlphaFoldDB" id="B7KM80"/>
<dbReference type="RefSeq" id="WP_012599799.1">
    <property type="nucleotide sequence ID" value="NC_011738.1"/>
</dbReference>
<sequence>MNYQSSIVCDTGPLISLEKIKNGYQFINQLYNQIFVPKIVIEELYRGQFANWDDYKYFYSVGDCLKIVEEELETLPILEILDNGEKQAIQLAYQLQLPLLIEEEKGRKIAQQLGLKFSGIAGQILKANRENLITSEEAKKKLGELLNNGRIGQKMYNELANAIL</sequence>
<protein>
    <recommendedName>
        <fullName evidence="3">DUF3368 domain-containing protein</fullName>
    </recommendedName>
</protein>